<organism evidence="2 3">
    <name type="scientific">Jiangella alkaliphila</name>
    <dbReference type="NCBI Taxonomy" id="419479"/>
    <lineage>
        <taxon>Bacteria</taxon>
        <taxon>Bacillati</taxon>
        <taxon>Actinomycetota</taxon>
        <taxon>Actinomycetes</taxon>
        <taxon>Jiangellales</taxon>
        <taxon>Jiangellaceae</taxon>
        <taxon>Jiangella</taxon>
    </lineage>
</organism>
<dbReference type="EMBL" id="LT629791">
    <property type="protein sequence ID" value="SDU18092.1"/>
    <property type="molecule type" value="Genomic_DNA"/>
</dbReference>
<name>A0A1H2GF37_9ACTN</name>
<dbReference type="AlphaFoldDB" id="A0A1H2GF37"/>
<reference evidence="3" key="1">
    <citation type="submission" date="2016-10" db="EMBL/GenBank/DDBJ databases">
        <authorList>
            <person name="Varghese N."/>
            <person name="Submissions S."/>
        </authorList>
    </citation>
    <scope>NUCLEOTIDE SEQUENCE [LARGE SCALE GENOMIC DNA]</scope>
    <source>
        <strain evidence="3">DSM 45079</strain>
    </source>
</reference>
<dbReference type="Proteomes" id="UP000182977">
    <property type="component" value="Chromosome I"/>
</dbReference>
<feature type="compositionally biased region" description="Polar residues" evidence="1">
    <location>
        <begin position="140"/>
        <end position="150"/>
    </location>
</feature>
<evidence type="ECO:0000256" key="1">
    <source>
        <dbReference type="SAM" id="MobiDB-lite"/>
    </source>
</evidence>
<evidence type="ECO:0000313" key="2">
    <source>
        <dbReference type="EMBL" id="SDU18092.1"/>
    </source>
</evidence>
<dbReference type="Pfam" id="PF19952">
    <property type="entry name" value="DUF6414"/>
    <property type="match status" value="1"/>
</dbReference>
<protein>
    <submittedName>
        <fullName evidence="2">Uncharacterized protein</fullName>
    </submittedName>
</protein>
<sequence length="341" mass="36137">MVLREFLYLDIDKVRGLAAQLYEGVVESTTESSDDGKETGVGVGPLKYGRRWGSTAVLQKSMADALFPTLESDLEAEGVLRDASADLADNRGWVNLRNTAPVGSLIRLSGQAALFDARYFASVLSNMVVVGQGVGEVTGASATGDQSHQQGLPPKAKPPAQKRAERDARRGEGLANAPELLESLIPPGPIPLLGDSVTREQIVGMVKIARGVFTPGLHLTMYCAGIDGPPISARLEEGRRFLDSEPDVLFQRYGVAPLDWTLVGIVGHHGAKPPSSQFPSLTEPDGQTVSRGRTAAGLNQFISFIANLGFADLPRDPGFSIVPLAVYRVLGGSDLPPAAEG</sequence>
<dbReference type="RefSeq" id="WP_152690542.1">
    <property type="nucleotide sequence ID" value="NZ_KQ061219.1"/>
</dbReference>
<feature type="region of interest" description="Disordered" evidence="1">
    <location>
        <begin position="140"/>
        <end position="170"/>
    </location>
</feature>
<dbReference type="InterPro" id="IPR045633">
    <property type="entry name" value="DUF6414"/>
</dbReference>
<accession>A0A1H2GF37</accession>
<keyword evidence="3" id="KW-1185">Reference proteome</keyword>
<gene>
    <name evidence="2" type="ORF">SAMN04488563_0458</name>
</gene>
<proteinExistence type="predicted"/>
<evidence type="ECO:0000313" key="3">
    <source>
        <dbReference type="Proteomes" id="UP000182977"/>
    </source>
</evidence>